<name>A0A9N9NHQ5_9GLOM</name>
<dbReference type="OrthoDB" id="2399668at2759"/>
<dbReference type="EMBL" id="CAJVPS010034226">
    <property type="protein sequence ID" value="CAG8738888.1"/>
    <property type="molecule type" value="Genomic_DNA"/>
</dbReference>
<feature type="non-terminal residue" evidence="1">
    <location>
        <position position="1"/>
    </location>
</feature>
<evidence type="ECO:0000313" key="1">
    <source>
        <dbReference type="EMBL" id="CAG8738888.1"/>
    </source>
</evidence>
<dbReference type="Proteomes" id="UP000789508">
    <property type="component" value="Unassembled WGS sequence"/>
</dbReference>
<proteinExistence type="predicted"/>
<protein>
    <submittedName>
        <fullName evidence="1">4716_t:CDS:1</fullName>
    </submittedName>
</protein>
<gene>
    <name evidence="1" type="ORF">ALEPTO_LOCUS12885</name>
</gene>
<organism evidence="1 2">
    <name type="scientific">Ambispora leptoticha</name>
    <dbReference type="NCBI Taxonomy" id="144679"/>
    <lineage>
        <taxon>Eukaryota</taxon>
        <taxon>Fungi</taxon>
        <taxon>Fungi incertae sedis</taxon>
        <taxon>Mucoromycota</taxon>
        <taxon>Glomeromycotina</taxon>
        <taxon>Glomeromycetes</taxon>
        <taxon>Archaeosporales</taxon>
        <taxon>Ambisporaceae</taxon>
        <taxon>Ambispora</taxon>
    </lineage>
</organism>
<sequence length="47" mass="5342">VRTTPTKLINDRSKFLRTNKSVLDQYLSHDLPDEMIENSAVIGLQLA</sequence>
<comment type="caution">
    <text evidence="1">The sequence shown here is derived from an EMBL/GenBank/DDBJ whole genome shotgun (WGS) entry which is preliminary data.</text>
</comment>
<dbReference type="AlphaFoldDB" id="A0A9N9NHQ5"/>
<reference evidence="1" key="1">
    <citation type="submission" date="2021-06" db="EMBL/GenBank/DDBJ databases">
        <authorList>
            <person name="Kallberg Y."/>
            <person name="Tangrot J."/>
            <person name="Rosling A."/>
        </authorList>
    </citation>
    <scope>NUCLEOTIDE SEQUENCE</scope>
    <source>
        <strain evidence="1">FL130A</strain>
    </source>
</reference>
<accession>A0A9N9NHQ5</accession>
<feature type="non-terminal residue" evidence="1">
    <location>
        <position position="47"/>
    </location>
</feature>
<keyword evidence="2" id="KW-1185">Reference proteome</keyword>
<evidence type="ECO:0000313" key="2">
    <source>
        <dbReference type="Proteomes" id="UP000789508"/>
    </source>
</evidence>